<gene>
    <name evidence="4" type="ORF">RFULGI_LOCUS2262</name>
</gene>
<dbReference type="SUPFAM" id="SSF52047">
    <property type="entry name" value="RNI-like"/>
    <property type="match status" value="3"/>
</dbReference>
<reference evidence="4" key="1">
    <citation type="submission" date="2021-06" db="EMBL/GenBank/DDBJ databases">
        <authorList>
            <person name="Kallberg Y."/>
            <person name="Tangrot J."/>
            <person name="Rosling A."/>
        </authorList>
    </citation>
    <scope>NUCLEOTIDE SEQUENCE</scope>
    <source>
        <strain evidence="4">IN212</strain>
    </source>
</reference>
<dbReference type="OrthoDB" id="2319139at2759"/>
<evidence type="ECO:0000256" key="1">
    <source>
        <dbReference type="SAM" id="MobiDB-lite"/>
    </source>
</evidence>
<evidence type="ECO:0000259" key="3">
    <source>
        <dbReference type="Pfam" id="PF25372"/>
    </source>
</evidence>
<dbReference type="CDD" id="cd12885">
    <property type="entry name" value="SPRY_RanBP_like"/>
    <property type="match status" value="1"/>
</dbReference>
<dbReference type="Gene3D" id="2.60.120.920">
    <property type="match status" value="1"/>
</dbReference>
<evidence type="ECO:0000313" key="5">
    <source>
        <dbReference type="Proteomes" id="UP000789396"/>
    </source>
</evidence>
<keyword evidence="5" id="KW-1185">Reference proteome</keyword>
<dbReference type="Pfam" id="PF00622">
    <property type="entry name" value="SPRY"/>
    <property type="match status" value="1"/>
</dbReference>
<organism evidence="4 5">
    <name type="scientific">Racocetra fulgida</name>
    <dbReference type="NCBI Taxonomy" id="60492"/>
    <lineage>
        <taxon>Eukaryota</taxon>
        <taxon>Fungi</taxon>
        <taxon>Fungi incertae sedis</taxon>
        <taxon>Mucoromycota</taxon>
        <taxon>Glomeromycotina</taxon>
        <taxon>Glomeromycetes</taxon>
        <taxon>Diversisporales</taxon>
        <taxon>Gigasporaceae</taxon>
        <taxon>Racocetra</taxon>
    </lineage>
</organism>
<dbReference type="GO" id="GO:0031146">
    <property type="term" value="P:SCF-dependent proteasomal ubiquitin-dependent protein catabolic process"/>
    <property type="evidence" value="ECO:0007669"/>
    <property type="project" value="TreeGrafter"/>
</dbReference>
<dbReference type="InterPro" id="IPR003877">
    <property type="entry name" value="SPRY_dom"/>
</dbReference>
<dbReference type="GO" id="GO:0019005">
    <property type="term" value="C:SCF ubiquitin ligase complex"/>
    <property type="evidence" value="ECO:0007669"/>
    <property type="project" value="TreeGrafter"/>
</dbReference>
<feature type="region of interest" description="Disordered" evidence="1">
    <location>
        <begin position="65"/>
        <end position="85"/>
    </location>
</feature>
<feature type="compositionally biased region" description="Polar residues" evidence="1">
    <location>
        <begin position="65"/>
        <end position="74"/>
    </location>
</feature>
<dbReference type="InterPro" id="IPR057207">
    <property type="entry name" value="FBXL15_LRR"/>
</dbReference>
<evidence type="ECO:0000313" key="4">
    <source>
        <dbReference type="EMBL" id="CAG8497135.1"/>
    </source>
</evidence>
<dbReference type="InterPro" id="IPR006553">
    <property type="entry name" value="Leu-rich_rpt_Cys-con_subtyp"/>
</dbReference>
<sequence length="1301" mass="148022">DQLIQTRQEIQTRQDRQEEIQTSQDNGTFTNVTTSNQLISDGANSVCGDLCILGIMIGIVGSTSKRMTPSSPTTVDDFLKPSSSPPLFESRLNDEAEEFALKFPPQEEIPPNEHVVYIQSLGGAKAWEWVPDEDLLSQQLVSITNEGSVISFKKRIDSMVQTNYPFFIPQTEGDTIYEPPFEQPETMEKRGGQILHYFEITILSNPDIKNTTIAIDYSHPWGEVGDTVGCGYNPDVGQVFFTKNGQFLGNAFTNIRHIWFPTIGANGPCTIETNFGDNYDKEFRYESARGYGPGEWCRITIPLLWNNPIKLLHGPDDYYPYHRYRNNHVKLVDTYLSYLNNEERAKLIKNGFKLPLRTKPPIFDYISFLRYISNGDIQMISLFWCLYFDASKIPVINPLNSFGTKRKVKPASSLWSLVRDIFDIFNKKSRSLTTEIAQVAHASVVPPMGDDFYTTDVLLKSEIIHHTLTKLIIDQCPSIKHLQSTSTLIGSSSNSNYTEIMLKYPRLHECFTHLKSFESRSNFYRGTSFDILSKICHELRKIEVSSCNPTHLSTVNESNENPAIIESQKLSNLIKVQRCLREFILWNCKVGVLDIIYSLVSTQQYSMRSLSFHHCDFQNIVWLHVLSDLPNLETLIFNQCINVSDKTSSKLVLSNLKHLKYIYGYTSPNALMTLLDSTKNTLVELDTGKPHFKLNLITFDPRKFHFLESDLFNHIELLNNIKLCENLTSLSTYVYSNTQENLFTTLLNLDQLKHLVITEITYSLDTKQKNLIFSEFLIKLANHLPSTLKWLHIGTKFGIRKNILQDFKLNTLCKFKKIAVFGGLDWDMENQKVEFEGVYDELNIDEIKNSLIPNYVEQQSDLVSCCLVSRLWNTCATPCLWKAPRLKRASTLEKFVRTLVRSQQNCTIYAYGCLVHTLDLSRLSFSCSAAELSLISECCGVLKNIDFSNCQKLRNDTLTRISERCSNLRSLKLLNLPYITDESFINIINRCNRLEHFAFGDCVGITNLSLLHLARMKNLNTLEIFFGNNVTNETLVLITQGCSKLKNLHIWDCGTLEDVAIIQMANNMNLNLESLILHNPQHITDLSLTHVASRCINLRHLGLEPCEGVTNNTLIALANYSCHLESIQISLNRAGSGLSNDGFIYMSERLRTLCKITFQHSTPLVTDVTLSMLAIRYATTLTCLHLYNCNFTDSSLIMIAQNRPPINDLCIFDLMKINDDSVICLLLNISTTLTSLQISNCEGLTEKTVTSGIKYCTKLRKLCLFTSSDFTVTGLDAIVKSCIDLREFYLASTEDIPKEVF</sequence>
<dbReference type="Pfam" id="PF25372">
    <property type="entry name" value="DUF7885"/>
    <property type="match status" value="1"/>
</dbReference>
<dbReference type="Gene3D" id="3.80.10.10">
    <property type="entry name" value="Ribonuclease Inhibitor"/>
    <property type="match status" value="4"/>
</dbReference>
<dbReference type="PANTHER" id="PTHR13318">
    <property type="entry name" value="PARTNER OF PAIRED, ISOFORM B-RELATED"/>
    <property type="match status" value="1"/>
</dbReference>
<dbReference type="InterPro" id="IPR032675">
    <property type="entry name" value="LRR_dom_sf"/>
</dbReference>
<feature type="domain" description="SPRY" evidence="2">
    <location>
        <begin position="217"/>
        <end position="277"/>
    </location>
</feature>
<comment type="caution">
    <text evidence="4">The sequence shown here is derived from an EMBL/GenBank/DDBJ whole genome shotgun (WGS) entry which is preliminary data.</text>
</comment>
<feature type="region of interest" description="Disordered" evidence="1">
    <location>
        <begin position="1"/>
        <end position="28"/>
    </location>
</feature>
<feature type="non-terminal residue" evidence="4">
    <location>
        <position position="1301"/>
    </location>
</feature>
<dbReference type="InterPro" id="IPR044736">
    <property type="entry name" value="Gid1/RanBPM/SPLA_SPRY"/>
</dbReference>
<dbReference type="EMBL" id="CAJVPZ010001660">
    <property type="protein sequence ID" value="CAG8497135.1"/>
    <property type="molecule type" value="Genomic_DNA"/>
</dbReference>
<dbReference type="SUPFAM" id="SSF49899">
    <property type="entry name" value="Concanavalin A-like lectins/glucanases"/>
    <property type="match status" value="1"/>
</dbReference>
<dbReference type="PANTHER" id="PTHR13318:SF247">
    <property type="entry name" value="GH16156P"/>
    <property type="match status" value="1"/>
</dbReference>
<dbReference type="InterPro" id="IPR013320">
    <property type="entry name" value="ConA-like_dom_sf"/>
</dbReference>
<dbReference type="InterPro" id="IPR043136">
    <property type="entry name" value="B30.2/SPRY_sf"/>
</dbReference>
<accession>A0A9N8ZIN7</accession>
<dbReference type="SMART" id="SM00367">
    <property type="entry name" value="LRR_CC"/>
    <property type="match status" value="11"/>
</dbReference>
<proteinExistence type="predicted"/>
<dbReference type="Proteomes" id="UP000789396">
    <property type="component" value="Unassembled WGS sequence"/>
</dbReference>
<feature type="domain" description="F-box/LRR-repeat protein 15-like leucin rich repeat" evidence="3">
    <location>
        <begin position="930"/>
        <end position="1121"/>
    </location>
</feature>
<evidence type="ECO:0000259" key="2">
    <source>
        <dbReference type="Pfam" id="PF00622"/>
    </source>
</evidence>
<feature type="compositionally biased region" description="Basic and acidic residues" evidence="1">
    <location>
        <begin position="10"/>
        <end position="19"/>
    </location>
</feature>
<name>A0A9N8ZIN7_9GLOM</name>
<protein>
    <submittedName>
        <fullName evidence="4">8181_t:CDS:1</fullName>
    </submittedName>
</protein>